<organism evidence="1">
    <name type="scientific">Rhizophora mucronata</name>
    <name type="common">Asiatic mangrove</name>
    <dbReference type="NCBI Taxonomy" id="61149"/>
    <lineage>
        <taxon>Eukaryota</taxon>
        <taxon>Viridiplantae</taxon>
        <taxon>Streptophyta</taxon>
        <taxon>Embryophyta</taxon>
        <taxon>Tracheophyta</taxon>
        <taxon>Spermatophyta</taxon>
        <taxon>Magnoliopsida</taxon>
        <taxon>eudicotyledons</taxon>
        <taxon>Gunneridae</taxon>
        <taxon>Pentapetalae</taxon>
        <taxon>rosids</taxon>
        <taxon>fabids</taxon>
        <taxon>Malpighiales</taxon>
        <taxon>Rhizophoraceae</taxon>
        <taxon>Rhizophora</taxon>
    </lineage>
</organism>
<evidence type="ECO:0000313" key="1">
    <source>
        <dbReference type="EMBL" id="MBX67437.1"/>
    </source>
</evidence>
<name>A0A2P2QKL5_RHIMU</name>
<dbReference type="AlphaFoldDB" id="A0A2P2QKL5"/>
<proteinExistence type="predicted"/>
<protein>
    <submittedName>
        <fullName evidence="1">Uncharacterized protein</fullName>
    </submittedName>
</protein>
<reference evidence="1" key="1">
    <citation type="submission" date="2018-02" db="EMBL/GenBank/DDBJ databases">
        <title>Rhizophora mucronata_Transcriptome.</title>
        <authorList>
            <person name="Meera S.P."/>
            <person name="Sreeshan A."/>
            <person name="Augustine A."/>
        </authorList>
    </citation>
    <scope>NUCLEOTIDE SEQUENCE</scope>
    <source>
        <tissue evidence="1">Leaf</tissue>
    </source>
</reference>
<sequence length="30" mass="3537">MTEKKRGHVKTQCNKKFSSIFKEIQNLKGQ</sequence>
<accession>A0A2P2QKL5</accession>
<dbReference type="EMBL" id="GGEC01086953">
    <property type="protein sequence ID" value="MBX67437.1"/>
    <property type="molecule type" value="Transcribed_RNA"/>
</dbReference>